<evidence type="ECO:0000256" key="15">
    <source>
        <dbReference type="ARBA" id="ARBA00023054"/>
    </source>
</evidence>
<evidence type="ECO:0000256" key="20">
    <source>
        <dbReference type="ARBA" id="ARBA00053509"/>
    </source>
</evidence>
<keyword evidence="11" id="KW-0498">Mitosis</keyword>
<keyword evidence="15 23" id="KW-0175">Coiled coil</keyword>
<dbReference type="Gene3D" id="1.20.5.170">
    <property type="match status" value="1"/>
</dbReference>
<dbReference type="FunFam" id="3.30.457.60:FF:000002">
    <property type="entry name" value="Mitotic spindle assembly checkpoint protein MAD1"/>
    <property type="match status" value="1"/>
</dbReference>
<dbReference type="EMBL" id="OZ035825">
    <property type="protein sequence ID" value="CAL1600797.1"/>
    <property type="molecule type" value="Genomic_DNA"/>
</dbReference>
<dbReference type="GO" id="GO:0051301">
    <property type="term" value="P:cell division"/>
    <property type="evidence" value="ECO:0007669"/>
    <property type="project" value="UniProtKB-KW"/>
</dbReference>
<dbReference type="GO" id="GO:0072686">
    <property type="term" value="C:mitotic spindle"/>
    <property type="evidence" value="ECO:0007669"/>
    <property type="project" value="TreeGrafter"/>
</dbReference>
<reference evidence="25 26" key="1">
    <citation type="submission" date="2024-04" db="EMBL/GenBank/DDBJ databases">
        <authorList>
            <person name="Waldvogel A.-M."/>
            <person name="Schoenle A."/>
        </authorList>
    </citation>
    <scope>NUCLEOTIDE SEQUENCE [LARGE SCALE GENOMIC DNA]</scope>
</reference>
<protein>
    <recommendedName>
        <fullName evidence="21">Mitotic spindle assembly checkpoint protein MAD1</fullName>
    </recommendedName>
    <alternativeName>
        <fullName evidence="22">Mitotic arrest deficient 1-like protein 1</fullName>
    </alternativeName>
</protein>
<dbReference type="GO" id="GO:1990706">
    <property type="term" value="C:MAD1 complex"/>
    <property type="evidence" value="ECO:0007669"/>
    <property type="project" value="UniProtKB-ARBA"/>
</dbReference>
<evidence type="ECO:0000256" key="19">
    <source>
        <dbReference type="ARBA" id="ARBA00023328"/>
    </source>
</evidence>
<comment type="similarity">
    <text evidence="5">Belongs to the MAD1 family.</text>
</comment>
<evidence type="ECO:0000256" key="21">
    <source>
        <dbReference type="ARBA" id="ARBA00073985"/>
    </source>
</evidence>
<evidence type="ECO:0000256" key="12">
    <source>
        <dbReference type="ARBA" id="ARBA00022838"/>
    </source>
</evidence>
<keyword evidence="14" id="KW-0007">Acetylation</keyword>
<keyword evidence="9" id="KW-0597">Phosphoprotein</keyword>
<organism evidence="25 26">
    <name type="scientific">Knipowitschia caucasica</name>
    <name type="common">Caucasian dwarf goby</name>
    <name type="synonym">Pomatoschistus caucasicus</name>
    <dbReference type="NCBI Taxonomy" id="637954"/>
    <lineage>
        <taxon>Eukaryota</taxon>
        <taxon>Metazoa</taxon>
        <taxon>Chordata</taxon>
        <taxon>Craniata</taxon>
        <taxon>Vertebrata</taxon>
        <taxon>Euteleostomi</taxon>
        <taxon>Actinopterygii</taxon>
        <taxon>Neopterygii</taxon>
        <taxon>Teleostei</taxon>
        <taxon>Neoteleostei</taxon>
        <taxon>Acanthomorphata</taxon>
        <taxon>Gobiaria</taxon>
        <taxon>Gobiiformes</taxon>
        <taxon>Gobioidei</taxon>
        <taxon>Gobiidae</taxon>
        <taxon>Gobiinae</taxon>
        <taxon>Knipowitschia</taxon>
    </lineage>
</organism>
<dbReference type="Gene3D" id="6.10.250.90">
    <property type="match status" value="1"/>
</dbReference>
<comment type="subcellular location">
    <subcellularLocation>
        <location evidence="3">Chromosome</location>
        <location evidence="3">Centromere</location>
        <location evidence="3">Kinetochore</location>
    </subcellularLocation>
    <subcellularLocation>
        <location evidence="2">Cytoplasm</location>
        <location evidence="2">Cytoskeleton</location>
        <location evidence="2">Microtubule organizing center</location>
        <location evidence="2">Centrosome</location>
    </subcellularLocation>
    <subcellularLocation>
        <location evidence="4">Cytoplasm</location>
        <location evidence="4">Cytoskeleton</location>
        <location evidence="4">Spindle pole</location>
    </subcellularLocation>
    <subcellularLocation>
        <location evidence="1">Nucleus envelope</location>
    </subcellularLocation>
</comment>
<proteinExistence type="inferred from homology"/>
<keyword evidence="17" id="KW-0539">Nucleus</keyword>
<dbReference type="GO" id="GO:0007094">
    <property type="term" value="P:mitotic spindle assembly checkpoint signaling"/>
    <property type="evidence" value="ECO:0007669"/>
    <property type="project" value="InterPro"/>
</dbReference>
<accession>A0AAV2LEI4</accession>
<dbReference type="SUPFAM" id="SSF75704">
    <property type="entry name" value="Mitotic arrest deficient-like 1, Mad1"/>
    <property type="match status" value="1"/>
</dbReference>
<evidence type="ECO:0000256" key="9">
    <source>
        <dbReference type="ARBA" id="ARBA00022553"/>
    </source>
</evidence>
<dbReference type="GO" id="GO:1990728">
    <property type="term" value="C:mitotic spindle assembly checkpoint MAD1-MAD2 complex"/>
    <property type="evidence" value="ECO:0007669"/>
    <property type="project" value="UniProtKB-ARBA"/>
</dbReference>
<keyword evidence="10" id="KW-0132">Cell division</keyword>
<dbReference type="FunFam" id="1.20.5.170:FF:000051">
    <property type="entry name" value="mitotic spindle assembly checkpoint protein MAD1"/>
    <property type="match status" value="1"/>
</dbReference>
<dbReference type="GO" id="GO:0005635">
    <property type="term" value="C:nuclear envelope"/>
    <property type="evidence" value="ECO:0007669"/>
    <property type="project" value="UniProtKB-SubCell"/>
</dbReference>
<dbReference type="Pfam" id="PF05557">
    <property type="entry name" value="MAD"/>
    <property type="match status" value="1"/>
</dbReference>
<evidence type="ECO:0000256" key="23">
    <source>
        <dbReference type="SAM" id="Coils"/>
    </source>
</evidence>
<feature type="coiled-coil region" evidence="23">
    <location>
        <begin position="482"/>
        <end position="646"/>
    </location>
</feature>
<keyword evidence="19" id="KW-0137">Centromere</keyword>
<dbReference type="AlphaFoldDB" id="A0AAV2LEI4"/>
<evidence type="ECO:0000256" key="4">
    <source>
        <dbReference type="ARBA" id="ARBA00004647"/>
    </source>
</evidence>
<evidence type="ECO:0000256" key="5">
    <source>
        <dbReference type="ARBA" id="ARBA00008029"/>
    </source>
</evidence>
<keyword evidence="8" id="KW-1017">Isopeptide bond</keyword>
<dbReference type="PANTHER" id="PTHR23168">
    <property type="entry name" value="MITOTIC SPINDLE ASSEMBLY CHECKPOINT PROTEIN MAD1 MITOTIC ARREST DEFICIENT-LIKE PROTEIN 1"/>
    <property type="match status" value="1"/>
</dbReference>
<evidence type="ECO:0000256" key="2">
    <source>
        <dbReference type="ARBA" id="ARBA00004300"/>
    </source>
</evidence>
<evidence type="ECO:0000256" key="17">
    <source>
        <dbReference type="ARBA" id="ARBA00023242"/>
    </source>
</evidence>
<evidence type="ECO:0000256" key="22">
    <source>
        <dbReference type="ARBA" id="ARBA00075803"/>
    </source>
</evidence>
<keyword evidence="26" id="KW-1185">Reference proteome</keyword>
<evidence type="ECO:0000256" key="14">
    <source>
        <dbReference type="ARBA" id="ARBA00022990"/>
    </source>
</evidence>
<evidence type="ECO:0000256" key="16">
    <source>
        <dbReference type="ARBA" id="ARBA00023212"/>
    </source>
</evidence>
<evidence type="ECO:0000256" key="1">
    <source>
        <dbReference type="ARBA" id="ARBA00004259"/>
    </source>
</evidence>
<gene>
    <name evidence="25" type="ORF">KC01_LOCUS28874</name>
</gene>
<dbReference type="GO" id="GO:0051315">
    <property type="term" value="P:attachment of mitotic spindle microtubules to kinetochore"/>
    <property type="evidence" value="ECO:0007669"/>
    <property type="project" value="TreeGrafter"/>
</dbReference>
<evidence type="ECO:0000256" key="10">
    <source>
        <dbReference type="ARBA" id="ARBA00022618"/>
    </source>
</evidence>
<dbReference type="GO" id="GO:0000922">
    <property type="term" value="C:spindle pole"/>
    <property type="evidence" value="ECO:0007669"/>
    <property type="project" value="UniProtKB-SubCell"/>
</dbReference>
<name>A0AAV2LEI4_KNICA</name>
<dbReference type="InterPro" id="IPR008672">
    <property type="entry name" value="Mad1"/>
</dbReference>
<dbReference type="GO" id="GO:0000776">
    <property type="term" value="C:kinetochore"/>
    <property type="evidence" value="ECO:0007669"/>
    <property type="project" value="UniProtKB-KW"/>
</dbReference>
<evidence type="ECO:0000256" key="18">
    <source>
        <dbReference type="ARBA" id="ARBA00023306"/>
    </source>
</evidence>
<evidence type="ECO:0000313" key="25">
    <source>
        <dbReference type="EMBL" id="CAL1600797.1"/>
    </source>
</evidence>
<dbReference type="Proteomes" id="UP001497482">
    <property type="component" value="Chromosome 3"/>
</dbReference>
<comment type="function">
    <text evidence="20">Component of the spindle-assembly checkpoint that prevents the onset of anaphase until all chromosomes are properly aligned at the metaphase plate. Forms a heterotetrameric complex with the closed conformation form of MAD2L1 (C-MAD2) at unattached kinetochores during prometaphase, recruits an open conformation of MAD2L1 (O-MAD2) and promotes the conversion of O-MAD2 to C-MAD2, which ensures mitotic checkpoint signaling.</text>
</comment>
<dbReference type="PANTHER" id="PTHR23168:SF0">
    <property type="entry name" value="MITOTIC SPINDLE ASSEMBLY CHECKPOINT PROTEIN MAD1"/>
    <property type="match status" value="1"/>
</dbReference>
<dbReference type="GO" id="GO:0005813">
    <property type="term" value="C:centrosome"/>
    <property type="evidence" value="ECO:0007669"/>
    <property type="project" value="UniProtKB-SubCell"/>
</dbReference>
<evidence type="ECO:0000256" key="6">
    <source>
        <dbReference type="ARBA" id="ARBA00022454"/>
    </source>
</evidence>
<feature type="coiled-coil region" evidence="23">
    <location>
        <begin position="122"/>
        <end position="346"/>
    </location>
</feature>
<keyword evidence="18" id="KW-0131">Cell cycle</keyword>
<keyword evidence="6" id="KW-0158">Chromosome</keyword>
<evidence type="ECO:0000256" key="24">
    <source>
        <dbReference type="SAM" id="MobiDB-lite"/>
    </source>
</evidence>
<keyword evidence="7" id="KW-0963">Cytoplasm</keyword>
<keyword evidence="13" id="KW-0832">Ubl conjugation</keyword>
<keyword evidence="16" id="KW-0206">Cytoskeleton</keyword>
<evidence type="ECO:0000313" key="26">
    <source>
        <dbReference type="Proteomes" id="UP001497482"/>
    </source>
</evidence>
<evidence type="ECO:0000256" key="8">
    <source>
        <dbReference type="ARBA" id="ARBA00022499"/>
    </source>
</evidence>
<evidence type="ECO:0000256" key="7">
    <source>
        <dbReference type="ARBA" id="ARBA00022490"/>
    </source>
</evidence>
<sequence length="741" mass="85640">MTCVATINEHLTELNILENTLLCSPPALLKNLKMDLEDDTAVLATLKSFNSFLSQSEPQRAAGPPTLQNQYKRSMELLDAEERLQSNGRFLQLDQEKKQMELSHKKARLELEKRASESARELECELDRNQGLHERIKRLEESEAEALRNVRDQQDIHRSLTKTIDNLNKSLDEKEERISSANQTISCLRDDIRELKLQLQSQECTISTQSLEREELQDKVQLLQRKHQELSQLCQSLQAAQSTCSEHVLKIKELERRLVLQEQDMSIVKTVKGEAAKVPELEKELKRLREDNAFLRESRENCSLLKEEAEGLRRKLERAEKAKEELLTLELDKEKLSVKLQAWENLGQSTGLSFKSPEDLFREVMQIQQREVALKEQNYTLNSRVRGMERSQSELKCEASQHRASSVEEQRRREAQDSLVRRLQRRVLLLTKERDGMRGILESYDGELASTEYAPQLSKRVKEAEDLLHKSQAYSSDMEVQLSKVQEECGALRQQLHAMEQELTKLQATAAENVSTASREELAILRQKIEDLEAERQRLEQHSSTLEMRLEKHTLQGDFDPSKTKLLHFKMNPTAVAKQQRQQEVDSLQEELTRLREMVRAMQEGGSQDESSVLGLSVSLPPSKEVLELRKQMESSELKNQRLKEVFQKKIQEFRTVCYVLTGYQIDITTANHYRLTSVYAEHMDDSLLFKKGSNGSMQLMETEFSKTLEEMVSLHLHHQKSIPVFLSTVTLDLFSKQTMA</sequence>
<evidence type="ECO:0000256" key="13">
    <source>
        <dbReference type="ARBA" id="ARBA00022843"/>
    </source>
</evidence>
<keyword evidence="12" id="KW-0995">Kinetochore</keyword>
<feature type="region of interest" description="Disordered" evidence="24">
    <location>
        <begin position="390"/>
        <end position="415"/>
    </location>
</feature>
<evidence type="ECO:0000256" key="11">
    <source>
        <dbReference type="ARBA" id="ARBA00022776"/>
    </source>
</evidence>
<dbReference type="Gene3D" id="3.30.457.60">
    <property type="match status" value="1"/>
</dbReference>
<evidence type="ECO:0000256" key="3">
    <source>
        <dbReference type="ARBA" id="ARBA00004629"/>
    </source>
</evidence>